<dbReference type="SUPFAM" id="SSF74853">
    <property type="entry name" value="Lamin A/C globular tail domain"/>
    <property type="match status" value="1"/>
</dbReference>
<sequence>METPNRNQSSRGSPVSPEHARRLQEKKDLSKLNDRLAEYIDKVGSLEVKNTSLHEEIKELESTNNRKLEKIKEKLEDTQRTLNKVDRERARLEVELSNLRKEYNELEASDRKNESDLAAARTLLSSKEADLTRTQREKRALEAEVKDLKVQLAKLEGSLADAKRQLQDEMLRRVDAENRLQTVKEELEFQKNIHAEEQRESQRRIESLKDEITKIKQEEYECKLAEAVDKLRAEHKENLRRYKEEKEKTLNSKVRDLEDKLERMQRQLDKKDRKIDELESQKKQLEEQFRGLQDIKLALDNELSTYKKLLDKGEESLSPSPERRSQGMRTPGSGRGCTRHLFSSGVSPPNRCKSCGSPIKRSLSDAFSETSSMAGDYGDFTRTSHRATARRFVTVAEVDLMGKFIRLSNMGDKDQSLHNWQVKRQAGGRTPMVYKFPPKFSLRAGGSVTIWAASGGGTNNPPTDLVWRNQDSWGTGDHLLVTLINASGEEMARRSVTRRTVSRDNSGDDSMEVPSTSGAENEYNLRSRGSGGHDDANGH</sequence>
<evidence type="ECO:0000256" key="1">
    <source>
        <dbReference type="ARBA" id="ARBA00022754"/>
    </source>
</evidence>
<feature type="domain" description="LTD" evidence="4">
    <location>
        <begin position="381"/>
        <end position="498"/>
    </location>
</feature>
<feature type="compositionally biased region" description="Basic and acidic residues" evidence="3">
    <location>
        <begin position="18"/>
        <end position="29"/>
    </location>
</feature>
<keyword evidence="1" id="KW-0403">Intermediate filament</keyword>
<dbReference type="PROSITE" id="PS51841">
    <property type="entry name" value="LTD"/>
    <property type="match status" value="1"/>
</dbReference>
<dbReference type="GO" id="GO:0005200">
    <property type="term" value="F:structural constituent of cytoskeleton"/>
    <property type="evidence" value="ECO:0007669"/>
    <property type="project" value="TreeGrafter"/>
</dbReference>
<feature type="region of interest" description="Disordered" evidence="3">
    <location>
        <begin position="1"/>
        <end position="29"/>
    </location>
</feature>
<dbReference type="PROSITE" id="PS51842">
    <property type="entry name" value="IF_ROD_2"/>
    <property type="match status" value="1"/>
</dbReference>
<dbReference type="Gene3D" id="1.20.5.1160">
    <property type="entry name" value="Vasodilator-stimulated phosphoprotein"/>
    <property type="match status" value="1"/>
</dbReference>
<evidence type="ECO:0000313" key="7">
    <source>
        <dbReference type="Proteomes" id="UP001178508"/>
    </source>
</evidence>
<dbReference type="InterPro" id="IPR039008">
    <property type="entry name" value="IF_rod_dom"/>
</dbReference>
<evidence type="ECO:0000256" key="3">
    <source>
        <dbReference type="SAM" id="MobiDB-lite"/>
    </source>
</evidence>
<dbReference type="GO" id="GO:0051664">
    <property type="term" value="P:nuclear pore localization"/>
    <property type="evidence" value="ECO:0007669"/>
    <property type="project" value="TreeGrafter"/>
</dbReference>
<name>A0AAV1FPL9_XYRNO</name>
<feature type="region of interest" description="Disordered" evidence="3">
    <location>
        <begin position="491"/>
        <end position="539"/>
    </location>
</feature>
<dbReference type="GO" id="GO:0031507">
    <property type="term" value="P:heterochromatin formation"/>
    <property type="evidence" value="ECO:0007669"/>
    <property type="project" value="TreeGrafter"/>
</dbReference>
<protein>
    <submittedName>
        <fullName evidence="6">Unnamed protein product</fullName>
    </submittedName>
</protein>
<gene>
    <name evidence="6" type="ORF">XNOV1_A032219</name>
</gene>
<dbReference type="SMART" id="SM01391">
    <property type="entry name" value="Filament"/>
    <property type="match status" value="1"/>
</dbReference>
<evidence type="ECO:0000256" key="2">
    <source>
        <dbReference type="ARBA" id="ARBA00023054"/>
    </source>
</evidence>
<dbReference type="Gene3D" id="2.60.40.1260">
    <property type="entry name" value="Lamin Tail domain"/>
    <property type="match status" value="1"/>
</dbReference>
<feature type="domain" description="IF rod" evidence="5">
    <location>
        <begin position="25"/>
        <end position="317"/>
    </location>
</feature>
<dbReference type="PANTHER" id="PTHR45721:SF5">
    <property type="entry name" value="PRELAMIN-A_C"/>
    <property type="match status" value="1"/>
</dbReference>
<accession>A0AAV1FPL9</accession>
<dbReference type="GO" id="GO:0007097">
    <property type="term" value="P:nuclear migration"/>
    <property type="evidence" value="ECO:0007669"/>
    <property type="project" value="TreeGrafter"/>
</dbReference>
<dbReference type="Pfam" id="PF00038">
    <property type="entry name" value="Filament"/>
    <property type="match status" value="1"/>
</dbReference>
<feature type="compositionally biased region" description="Basic and acidic residues" evidence="3">
    <location>
        <begin position="311"/>
        <end position="325"/>
    </location>
</feature>
<dbReference type="SUPFAM" id="SSF64593">
    <property type="entry name" value="Intermediate filament protein, coiled coil region"/>
    <property type="match status" value="2"/>
</dbReference>
<feature type="compositionally biased region" description="Polar residues" evidence="3">
    <location>
        <begin position="1"/>
        <end position="13"/>
    </location>
</feature>
<keyword evidence="7" id="KW-1185">Reference proteome</keyword>
<proteinExistence type="predicted"/>
<organism evidence="6 7">
    <name type="scientific">Xyrichtys novacula</name>
    <name type="common">Pearly razorfish</name>
    <name type="synonym">Hemipteronotus novacula</name>
    <dbReference type="NCBI Taxonomy" id="13765"/>
    <lineage>
        <taxon>Eukaryota</taxon>
        <taxon>Metazoa</taxon>
        <taxon>Chordata</taxon>
        <taxon>Craniata</taxon>
        <taxon>Vertebrata</taxon>
        <taxon>Euteleostomi</taxon>
        <taxon>Actinopterygii</taxon>
        <taxon>Neopterygii</taxon>
        <taxon>Teleostei</taxon>
        <taxon>Neoteleostei</taxon>
        <taxon>Acanthomorphata</taxon>
        <taxon>Eupercaria</taxon>
        <taxon>Labriformes</taxon>
        <taxon>Labridae</taxon>
        <taxon>Xyrichtys</taxon>
    </lineage>
</organism>
<dbReference type="PANTHER" id="PTHR45721">
    <property type="entry name" value="LAMIN DM0-RELATED"/>
    <property type="match status" value="1"/>
</dbReference>
<dbReference type="AlphaFoldDB" id="A0AAV1FPL9"/>
<dbReference type="EMBL" id="OY660871">
    <property type="protein sequence ID" value="CAJ1062865.1"/>
    <property type="molecule type" value="Genomic_DNA"/>
</dbReference>
<evidence type="ECO:0000259" key="4">
    <source>
        <dbReference type="PROSITE" id="PS51841"/>
    </source>
</evidence>
<dbReference type="GO" id="GO:0005652">
    <property type="term" value="C:nuclear lamina"/>
    <property type="evidence" value="ECO:0007669"/>
    <property type="project" value="TreeGrafter"/>
</dbReference>
<dbReference type="Pfam" id="PF00932">
    <property type="entry name" value="LTD"/>
    <property type="match status" value="1"/>
</dbReference>
<dbReference type="Gene3D" id="1.20.5.170">
    <property type="match status" value="1"/>
</dbReference>
<dbReference type="GO" id="GO:0005882">
    <property type="term" value="C:intermediate filament"/>
    <property type="evidence" value="ECO:0007669"/>
    <property type="project" value="UniProtKB-KW"/>
</dbReference>
<dbReference type="GO" id="GO:0006998">
    <property type="term" value="P:nuclear envelope organization"/>
    <property type="evidence" value="ECO:0007669"/>
    <property type="project" value="TreeGrafter"/>
</dbReference>
<dbReference type="InterPro" id="IPR001322">
    <property type="entry name" value="Lamin_tail_dom"/>
</dbReference>
<dbReference type="GO" id="GO:0090435">
    <property type="term" value="P:protein localization to nuclear envelope"/>
    <property type="evidence" value="ECO:0007669"/>
    <property type="project" value="TreeGrafter"/>
</dbReference>
<evidence type="ECO:0000259" key="5">
    <source>
        <dbReference type="PROSITE" id="PS51842"/>
    </source>
</evidence>
<keyword evidence="2" id="KW-0175">Coiled coil</keyword>
<evidence type="ECO:0000313" key="6">
    <source>
        <dbReference type="EMBL" id="CAJ1062865.1"/>
    </source>
</evidence>
<dbReference type="Proteomes" id="UP001178508">
    <property type="component" value="Chromosome 8"/>
</dbReference>
<feature type="region of interest" description="Disordered" evidence="3">
    <location>
        <begin position="311"/>
        <end position="337"/>
    </location>
</feature>
<reference evidence="6" key="1">
    <citation type="submission" date="2023-08" db="EMBL/GenBank/DDBJ databases">
        <authorList>
            <person name="Alioto T."/>
            <person name="Alioto T."/>
            <person name="Gomez Garrido J."/>
        </authorList>
    </citation>
    <scope>NUCLEOTIDE SEQUENCE</scope>
</reference>
<dbReference type="InterPro" id="IPR036415">
    <property type="entry name" value="Lamin_tail_dom_sf"/>
</dbReference>